<organism evidence="9 10">
    <name type="scientific">Undibacterium nitidum</name>
    <dbReference type="NCBI Taxonomy" id="2762298"/>
    <lineage>
        <taxon>Bacteria</taxon>
        <taxon>Pseudomonadati</taxon>
        <taxon>Pseudomonadota</taxon>
        <taxon>Betaproteobacteria</taxon>
        <taxon>Burkholderiales</taxon>
        <taxon>Oxalobacteraceae</taxon>
        <taxon>Undibacterium</taxon>
    </lineage>
</organism>
<keyword evidence="3" id="KW-1003">Cell membrane</keyword>
<keyword evidence="4 8" id="KW-0812">Transmembrane</keyword>
<comment type="caution">
    <text evidence="9">The sequence shown here is derived from an EMBL/GenBank/DDBJ whole genome shotgun (WGS) entry which is preliminary data.</text>
</comment>
<dbReference type="PIRSF" id="PIRSF018472">
    <property type="entry name" value="MreD_proteobac"/>
    <property type="match status" value="1"/>
</dbReference>
<dbReference type="Pfam" id="PF04093">
    <property type="entry name" value="MreD"/>
    <property type="match status" value="1"/>
</dbReference>
<protein>
    <submittedName>
        <fullName evidence="9">Rod shape-determining protein MreD</fullName>
    </submittedName>
</protein>
<keyword evidence="7 8" id="KW-0472">Membrane</keyword>
<keyword evidence="5" id="KW-0133">Cell shape</keyword>
<evidence type="ECO:0000313" key="10">
    <source>
        <dbReference type="Proteomes" id="UP000627446"/>
    </source>
</evidence>
<dbReference type="PANTHER" id="PTHR37484:SF1">
    <property type="entry name" value="ROD SHAPE-DETERMINING PROTEIN MRED"/>
    <property type="match status" value="1"/>
</dbReference>
<comment type="subcellular location">
    <subcellularLocation>
        <location evidence="1">Cell membrane</location>
        <topology evidence="1">Multi-pass membrane protein</topology>
    </subcellularLocation>
</comment>
<accession>A0A923HL78</accession>
<dbReference type="InterPro" id="IPR007227">
    <property type="entry name" value="Cell_shape_determining_MreD"/>
</dbReference>
<evidence type="ECO:0000256" key="2">
    <source>
        <dbReference type="ARBA" id="ARBA00007776"/>
    </source>
</evidence>
<dbReference type="GO" id="GO:0008360">
    <property type="term" value="P:regulation of cell shape"/>
    <property type="evidence" value="ECO:0007669"/>
    <property type="project" value="UniProtKB-KW"/>
</dbReference>
<keyword evidence="6 8" id="KW-1133">Transmembrane helix</keyword>
<dbReference type="NCBIfam" id="TIGR03426">
    <property type="entry name" value="shape_MreD"/>
    <property type="match status" value="1"/>
</dbReference>
<feature type="transmembrane region" description="Helical" evidence="8">
    <location>
        <begin position="80"/>
        <end position="97"/>
    </location>
</feature>
<evidence type="ECO:0000313" key="9">
    <source>
        <dbReference type="EMBL" id="MBC3881710.1"/>
    </source>
</evidence>
<proteinExistence type="inferred from homology"/>
<feature type="transmembrane region" description="Helical" evidence="8">
    <location>
        <begin position="7"/>
        <end position="25"/>
    </location>
</feature>
<dbReference type="AlphaFoldDB" id="A0A923HL78"/>
<keyword evidence="10" id="KW-1185">Reference proteome</keyword>
<dbReference type="PANTHER" id="PTHR37484">
    <property type="entry name" value="ROD SHAPE-DETERMINING PROTEIN MRED"/>
    <property type="match status" value="1"/>
</dbReference>
<dbReference type="EMBL" id="JACOFZ010000003">
    <property type="protein sequence ID" value="MBC3881710.1"/>
    <property type="molecule type" value="Genomic_DNA"/>
</dbReference>
<evidence type="ECO:0000256" key="8">
    <source>
        <dbReference type="SAM" id="Phobius"/>
    </source>
</evidence>
<dbReference type="RefSeq" id="WP_186916618.1">
    <property type="nucleotide sequence ID" value="NZ_JACOFZ010000003.1"/>
</dbReference>
<evidence type="ECO:0000256" key="6">
    <source>
        <dbReference type="ARBA" id="ARBA00022989"/>
    </source>
</evidence>
<gene>
    <name evidence="9" type="primary">mreD</name>
    <name evidence="9" type="ORF">H8K36_10025</name>
</gene>
<reference evidence="9" key="1">
    <citation type="submission" date="2020-08" db="EMBL/GenBank/DDBJ databases">
        <title>Novel species isolated from subtropical streams in China.</title>
        <authorList>
            <person name="Lu H."/>
        </authorList>
    </citation>
    <scope>NUCLEOTIDE SEQUENCE</scope>
    <source>
        <strain evidence="9">LX22W</strain>
    </source>
</reference>
<evidence type="ECO:0000256" key="4">
    <source>
        <dbReference type="ARBA" id="ARBA00022692"/>
    </source>
</evidence>
<evidence type="ECO:0000256" key="1">
    <source>
        <dbReference type="ARBA" id="ARBA00004651"/>
    </source>
</evidence>
<dbReference type="GO" id="GO:0005886">
    <property type="term" value="C:plasma membrane"/>
    <property type="evidence" value="ECO:0007669"/>
    <property type="project" value="UniProtKB-SubCell"/>
</dbReference>
<dbReference type="InterPro" id="IPR026034">
    <property type="entry name" value="MreD_proteobac"/>
</dbReference>
<name>A0A923HL78_9BURK</name>
<feature type="transmembrane region" description="Helical" evidence="8">
    <location>
        <begin position="133"/>
        <end position="157"/>
    </location>
</feature>
<evidence type="ECO:0000256" key="5">
    <source>
        <dbReference type="ARBA" id="ARBA00022960"/>
    </source>
</evidence>
<evidence type="ECO:0000256" key="3">
    <source>
        <dbReference type="ARBA" id="ARBA00022475"/>
    </source>
</evidence>
<comment type="similarity">
    <text evidence="2">Belongs to the MreD family.</text>
</comment>
<sequence length="172" mass="19557">MNHPQYILQPVNPIFIIFSLIVAFVLNLLPWGFSVGIPDFVALVLVFWSIHQPRKVGIGIAFTMGLLMDVHDAVYLGENALAYTLLSYFAISIHRRVLWFPPLVQSFQVFPLFLGILVIKLGVRLVISSDSHFPGWLYFLECAVTTALWPIATWLLLAPQRRPVDKDETRPI</sequence>
<evidence type="ECO:0000256" key="7">
    <source>
        <dbReference type="ARBA" id="ARBA00023136"/>
    </source>
</evidence>
<dbReference type="Proteomes" id="UP000627446">
    <property type="component" value="Unassembled WGS sequence"/>
</dbReference>